<comment type="caution">
    <text evidence="1">The sequence shown here is derived from an EMBL/GenBank/DDBJ whole genome shotgun (WGS) entry which is preliminary data.</text>
</comment>
<evidence type="ECO:0000313" key="2">
    <source>
        <dbReference type="Proteomes" id="UP000282125"/>
    </source>
</evidence>
<gene>
    <name evidence="1" type="ORF">EG244_16425</name>
</gene>
<organism evidence="1 2">
    <name type="scientific">Falsigemmobacter faecalis</name>
    <dbReference type="NCBI Taxonomy" id="2488730"/>
    <lineage>
        <taxon>Bacteria</taxon>
        <taxon>Pseudomonadati</taxon>
        <taxon>Pseudomonadota</taxon>
        <taxon>Alphaproteobacteria</taxon>
        <taxon>Rhodobacterales</taxon>
        <taxon>Paracoccaceae</taxon>
        <taxon>Falsigemmobacter</taxon>
    </lineage>
</organism>
<evidence type="ECO:0000313" key="1">
    <source>
        <dbReference type="EMBL" id="RRH71400.1"/>
    </source>
</evidence>
<sequence>MSYRSAYRRAAKAALQALPALSDMTFLDIWAGSIDTKTLPVIGILTPGERIRPASSGQFECVTTLQIVLKRSGAAAALEDQLDADAALIEPAVRAAIWSAGVQIFPTGLSVTSEGDGSRPLGTLVLDFEITSWRAAQ</sequence>
<reference evidence="1 2" key="1">
    <citation type="submission" date="2018-11" db="EMBL/GenBank/DDBJ databases">
        <title>Gemmobacter sp. nov., YIM 102744-1 draft genome.</title>
        <authorList>
            <person name="Li G."/>
            <person name="Jiang Y."/>
        </authorList>
    </citation>
    <scope>NUCLEOTIDE SEQUENCE [LARGE SCALE GENOMIC DNA]</scope>
    <source>
        <strain evidence="1 2">YIM 102744-1</strain>
    </source>
</reference>
<dbReference type="EMBL" id="RRAZ01000030">
    <property type="protein sequence ID" value="RRH71400.1"/>
    <property type="molecule type" value="Genomic_DNA"/>
</dbReference>
<dbReference type="AlphaFoldDB" id="A0A3P3DAM6"/>
<protein>
    <recommendedName>
        <fullName evidence="3">DUF3168 domain-containing protein</fullName>
    </recommendedName>
</protein>
<evidence type="ECO:0008006" key="3">
    <source>
        <dbReference type="Google" id="ProtNLM"/>
    </source>
</evidence>
<dbReference type="OrthoDB" id="7875220at2"/>
<proteinExistence type="predicted"/>
<dbReference type="Proteomes" id="UP000282125">
    <property type="component" value="Unassembled WGS sequence"/>
</dbReference>
<keyword evidence="2" id="KW-1185">Reference proteome</keyword>
<accession>A0A3P3DAM6</accession>
<name>A0A3P3DAM6_9RHOB</name>
<dbReference type="RefSeq" id="WP_124966266.1">
    <property type="nucleotide sequence ID" value="NZ_RRAZ01000030.1"/>
</dbReference>